<keyword evidence="5" id="KW-0233">DNA recombination</keyword>
<dbReference type="Pfam" id="PF00239">
    <property type="entry name" value="Resolvase"/>
    <property type="match status" value="1"/>
</dbReference>
<evidence type="ECO:0000313" key="9">
    <source>
        <dbReference type="EMBL" id="RZI45491.1"/>
    </source>
</evidence>
<comment type="similarity">
    <text evidence="1">Belongs to the site-specific recombinase resolvase family.</text>
</comment>
<reference evidence="9 10" key="1">
    <citation type="submission" date="2018-10" db="EMBL/GenBank/DDBJ databases">
        <title>An updated phylogeny of the Alphaproteobacteria reveals that the parasitic Rickettsiales and Holosporales have independent origins.</title>
        <authorList>
            <person name="Munoz-Gomez S.A."/>
            <person name="Hess S."/>
            <person name="Burger G."/>
            <person name="Lang B.F."/>
            <person name="Susko E."/>
            <person name="Slamovits C.H."/>
            <person name="Roger A.J."/>
        </authorList>
    </citation>
    <scope>NUCLEOTIDE SEQUENCE [LARGE SCALE GENOMIC DNA]</scope>
    <source>
        <strain evidence="9">HOLO01</strain>
    </source>
</reference>
<dbReference type="EMBL" id="SCFB01000011">
    <property type="protein sequence ID" value="RZI45491.1"/>
    <property type="molecule type" value="Genomic_DNA"/>
</dbReference>
<dbReference type="OrthoDB" id="2290206at2"/>
<dbReference type="CDD" id="cd03768">
    <property type="entry name" value="SR_ResInv"/>
    <property type="match status" value="1"/>
</dbReference>
<evidence type="ECO:0000256" key="1">
    <source>
        <dbReference type="ARBA" id="ARBA00009913"/>
    </source>
</evidence>
<dbReference type="SMART" id="SM00857">
    <property type="entry name" value="Resolvase"/>
    <property type="match status" value="1"/>
</dbReference>
<keyword evidence="4" id="KW-0238">DNA-binding</keyword>
<dbReference type="Proteomes" id="UP000293550">
    <property type="component" value="Unassembled WGS sequence"/>
</dbReference>
<evidence type="ECO:0000313" key="10">
    <source>
        <dbReference type="Proteomes" id="UP000293550"/>
    </source>
</evidence>
<proteinExistence type="inferred from homology"/>
<dbReference type="GO" id="GO:0003677">
    <property type="term" value="F:DNA binding"/>
    <property type="evidence" value="ECO:0007669"/>
    <property type="project" value="UniProtKB-KW"/>
</dbReference>
<dbReference type="PANTHER" id="PTHR30461:SF26">
    <property type="entry name" value="RESOLVASE HOMOLOG YNEB"/>
    <property type="match status" value="1"/>
</dbReference>
<dbReference type="GO" id="GO:0000150">
    <property type="term" value="F:DNA strand exchange activity"/>
    <property type="evidence" value="ECO:0007669"/>
    <property type="project" value="UniProtKB-KW"/>
</dbReference>
<evidence type="ECO:0000256" key="4">
    <source>
        <dbReference type="ARBA" id="ARBA00023125"/>
    </source>
</evidence>
<keyword evidence="10" id="KW-1185">Reference proteome</keyword>
<dbReference type="InterPro" id="IPR036162">
    <property type="entry name" value="Resolvase-like_N_sf"/>
</dbReference>
<feature type="active site" description="O-(5'-phospho-DNA)-serine intermediate" evidence="6 7">
    <location>
        <position position="10"/>
    </location>
</feature>
<evidence type="ECO:0000256" key="6">
    <source>
        <dbReference type="PIRSR" id="PIRSR606118-50"/>
    </source>
</evidence>
<comment type="caution">
    <text evidence="9">The sequence shown here is derived from an EMBL/GenBank/DDBJ whole genome shotgun (WGS) entry which is preliminary data.</text>
</comment>
<dbReference type="RefSeq" id="WP_130154420.1">
    <property type="nucleotide sequence ID" value="NZ_SCFB01000011.1"/>
</dbReference>
<accession>A0A4Q7DFE2</accession>
<sequence length="200" mass="22834">MAVIGYARVSSSGQKLDIQLGKLTSHGCDRIYQEKQSGLNSQRPQLMACLDYIREGDTLMVTKLDRLARSTLDLCTIAERLKTKKVIFKVLDQDIDTSGSSGRLLFHMLSAIAQFETEIRKERQTEGIKKAKEKGVLFGRLNLLTEKQAEELVQKRQEGVLIKDLMAEYKLTKKTIYNYLERSRQKDALDQSQSFLQEQA</sequence>
<dbReference type="InterPro" id="IPR006118">
    <property type="entry name" value="Recombinase_CS"/>
</dbReference>
<dbReference type="FunFam" id="3.40.50.1390:FF:000001">
    <property type="entry name" value="DNA recombinase"/>
    <property type="match status" value="1"/>
</dbReference>
<keyword evidence="2" id="KW-0229">DNA integration</keyword>
<dbReference type="InterPro" id="IPR050639">
    <property type="entry name" value="SSR_resolvase"/>
</dbReference>
<feature type="domain" description="Resolvase/invertase-type recombinase catalytic" evidence="8">
    <location>
        <begin position="2"/>
        <end position="135"/>
    </location>
</feature>
<keyword evidence="3" id="KW-0230">DNA invertase</keyword>
<evidence type="ECO:0000256" key="2">
    <source>
        <dbReference type="ARBA" id="ARBA00022908"/>
    </source>
</evidence>
<evidence type="ECO:0000256" key="3">
    <source>
        <dbReference type="ARBA" id="ARBA00023100"/>
    </source>
</evidence>
<gene>
    <name evidence="9" type="ORF">EQU50_07025</name>
</gene>
<name>A0A4Q7DFE2_9PROT</name>
<protein>
    <submittedName>
        <fullName evidence="9">Recombinase family protein</fullName>
    </submittedName>
</protein>
<dbReference type="GO" id="GO:0015074">
    <property type="term" value="P:DNA integration"/>
    <property type="evidence" value="ECO:0007669"/>
    <property type="project" value="UniProtKB-KW"/>
</dbReference>
<dbReference type="PROSITE" id="PS51736">
    <property type="entry name" value="RECOMBINASES_3"/>
    <property type="match status" value="1"/>
</dbReference>
<dbReference type="PROSITE" id="PS00397">
    <property type="entry name" value="RECOMBINASES_1"/>
    <property type="match status" value="1"/>
</dbReference>
<dbReference type="SUPFAM" id="SSF53041">
    <property type="entry name" value="Resolvase-like"/>
    <property type="match status" value="1"/>
</dbReference>
<evidence type="ECO:0000256" key="7">
    <source>
        <dbReference type="PROSITE-ProRule" id="PRU10137"/>
    </source>
</evidence>
<dbReference type="InterPro" id="IPR006119">
    <property type="entry name" value="Resolv_N"/>
</dbReference>
<organism evidence="9 10">
    <name type="scientific">Candidatus Finniella inopinata</name>
    <dbReference type="NCBI Taxonomy" id="1696036"/>
    <lineage>
        <taxon>Bacteria</taxon>
        <taxon>Pseudomonadati</taxon>
        <taxon>Pseudomonadota</taxon>
        <taxon>Alphaproteobacteria</taxon>
        <taxon>Holosporales</taxon>
        <taxon>Candidatus Paracaedibacteraceae</taxon>
        <taxon>Candidatus Finniella</taxon>
    </lineage>
</organism>
<dbReference type="PANTHER" id="PTHR30461">
    <property type="entry name" value="DNA-INVERTASE FROM LAMBDOID PROPHAGE"/>
    <property type="match status" value="1"/>
</dbReference>
<dbReference type="PROSITE" id="PS00398">
    <property type="entry name" value="RECOMBINASES_2"/>
    <property type="match status" value="1"/>
</dbReference>
<dbReference type="AlphaFoldDB" id="A0A4Q7DFE2"/>
<evidence type="ECO:0000259" key="8">
    <source>
        <dbReference type="PROSITE" id="PS51736"/>
    </source>
</evidence>
<dbReference type="Gene3D" id="3.40.50.1390">
    <property type="entry name" value="Resolvase, N-terminal catalytic domain"/>
    <property type="match status" value="1"/>
</dbReference>
<evidence type="ECO:0000256" key="5">
    <source>
        <dbReference type="ARBA" id="ARBA00023172"/>
    </source>
</evidence>